<evidence type="ECO:0000313" key="7">
    <source>
        <dbReference type="EMBL" id="MBU2787802.1"/>
    </source>
</evidence>
<accession>A0AAE2YP91</accession>
<sequence>MEKNTVIAGGMGELGLGIEGILRRAARSLIEQAIEAEVAVLLEEFATVRMVDGRQAVVRNGHLPEREILTALGPVPVKVPKVRDRSGSGIKFNSVLAPPYVRKSRTVAATVPWLYLHGVSSGHMQEALSILLGDEAKGLSPAVLGRLKAEWAQEYAHWQHRSLQGKRYAYWWVDGIYTNLRAEEDPRICLLVIIGVTAEGKKELVSVSDGLRESKASWLE</sequence>
<dbReference type="GO" id="GO:0003677">
    <property type="term" value="F:DNA binding"/>
    <property type="evidence" value="ECO:0007669"/>
    <property type="project" value="UniProtKB-UniRule"/>
</dbReference>
<evidence type="ECO:0000256" key="4">
    <source>
        <dbReference type="ARBA" id="ARBA00023125"/>
    </source>
</evidence>
<feature type="non-terminal residue" evidence="7">
    <location>
        <position position="220"/>
    </location>
</feature>
<name>A0AAE2YP91_9PROT</name>
<reference evidence="7" key="1">
    <citation type="journal article" date="2021" name="ISME J.">
        <title>Genomic evolution of the class Acidithiobacillia: deep-branching Proteobacteria living in extreme acidic conditions.</title>
        <authorList>
            <person name="Moya-Beltran A."/>
            <person name="Beard S."/>
            <person name="Rojas-Villalobos C."/>
            <person name="Issotta F."/>
            <person name="Gallardo Y."/>
            <person name="Ulloa R."/>
            <person name="Giaveno A."/>
            <person name="Degli Esposti M."/>
            <person name="Johnson D.B."/>
            <person name="Quatrini R."/>
        </authorList>
    </citation>
    <scope>NUCLEOTIDE SEQUENCE</scope>
    <source>
        <strain evidence="7">VAN18-1</strain>
    </source>
</reference>
<keyword evidence="3 6" id="KW-0815">Transposition</keyword>
<keyword evidence="8" id="KW-1185">Reference proteome</keyword>
<proteinExistence type="inferred from homology"/>
<evidence type="ECO:0000256" key="5">
    <source>
        <dbReference type="ARBA" id="ARBA00023172"/>
    </source>
</evidence>
<organism evidence="7 8">
    <name type="scientific">Igneacidithiobacillus copahuensis</name>
    <dbReference type="NCBI Taxonomy" id="2724909"/>
    <lineage>
        <taxon>Bacteria</taxon>
        <taxon>Pseudomonadati</taxon>
        <taxon>Pseudomonadota</taxon>
        <taxon>Acidithiobacillia</taxon>
        <taxon>Acidithiobacillales</taxon>
        <taxon>Acidithiobacillaceae</taxon>
        <taxon>Igneacidithiobacillus</taxon>
    </lineage>
</organism>
<evidence type="ECO:0000256" key="3">
    <source>
        <dbReference type="ARBA" id="ARBA00022578"/>
    </source>
</evidence>
<comment type="similarity">
    <text evidence="2 6">Belongs to the transposase mutator family.</text>
</comment>
<comment type="caution">
    <text evidence="7">The sequence shown here is derived from an EMBL/GenBank/DDBJ whole genome shotgun (WGS) entry which is preliminary data.</text>
</comment>
<keyword evidence="4 6" id="KW-0238">DNA-binding</keyword>
<evidence type="ECO:0000256" key="2">
    <source>
        <dbReference type="ARBA" id="ARBA00010961"/>
    </source>
</evidence>
<dbReference type="PANTHER" id="PTHR33217:SF9">
    <property type="entry name" value="MUTATOR FAMILY TRANSPOSASE"/>
    <property type="match status" value="1"/>
</dbReference>
<protein>
    <recommendedName>
        <fullName evidence="6">Mutator family transposase</fullName>
    </recommendedName>
</protein>
<evidence type="ECO:0000256" key="6">
    <source>
        <dbReference type="RuleBase" id="RU365089"/>
    </source>
</evidence>
<dbReference type="EMBL" id="JAAXYO010000077">
    <property type="protein sequence ID" value="MBU2787802.1"/>
    <property type="molecule type" value="Genomic_DNA"/>
</dbReference>
<dbReference type="PANTHER" id="PTHR33217">
    <property type="entry name" value="TRANSPOSASE FOR INSERTION SEQUENCE ELEMENT IS1081"/>
    <property type="match status" value="1"/>
</dbReference>
<dbReference type="GO" id="GO:0004803">
    <property type="term" value="F:transposase activity"/>
    <property type="evidence" value="ECO:0007669"/>
    <property type="project" value="UniProtKB-UniRule"/>
</dbReference>
<keyword evidence="6" id="KW-0814">Transposable element</keyword>
<dbReference type="Pfam" id="PF00872">
    <property type="entry name" value="Transposase_mut"/>
    <property type="match status" value="1"/>
</dbReference>
<comment type="function">
    <text evidence="1 6">Required for the transposition of the insertion element.</text>
</comment>
<gene>
    <name evidence="7" type="ORF">HFQ13_06230</name>
</gene>
<dbReference type="Proteomes" id="UP001197378">
    <property type="component" value="Unassembled WGS sequence"/>
</dbReference>
<dbReference type="InterPro" id="IPR001207">
    <property type="entry name" value="Transposase_mutator"/>
</dbReference>
<dbReference type="AlphaFoldDB" id="A0AAE2YP91"/>
<evidence type="ECO:0000256" key="1">
    <source>
        <dbReference type="ARBA" id="ARBA00002190"/>
    </source>
</evidence>
<evidence type="ECO:0000313" key="8">
    <source>
        <dbReference type="Proteomes" id="UP001197378"/>
    </source>
</evidence>
<dbReference type="GO" id="GO:0006313">
    <property type="term" value="P:DNA transposition"/>
    <property type="evidence" value="ECO:0007669"/>
    <property type="project" value="UniProtKB-UniRule"/>
</dbReference>
<keyword evidence="5 6" id="KW-0233">DNA recombination</keyword>